<keyword evidence="3 11" id="KW-1134">Transmembrane beta strand</keyword>
<comment type="subcellular location">
    <subcellularLocation>
        <location evidence="1 11">Cell outer membrane</location>
        <topology evidence="1 11">Multi-pass membrane protein</topology>
    </subcellularLocation>
</comment>
<gene>
    <name evidence="16" type="ORF">QEH59_11570</name>
</gene>
<keyword evidence="9 11" id="KW-0472">Membrane</keyword>
<keyword evidence="6" id="KW-0408">Iron</keyword>
<organism evidence="16 17">
    <name type="scientific">Thalassobacterium sedimentorum</name>
    <dbReference type="NCBI Taxonomy" id="3041258"/>
    <lineage>
        <taxon>Bacteria</taxon>
        <taxon>Pseudomonadati</taxon>
        <taxon>Verrucomicrobiota</taxon>
        <taxon>Opitutia</taxon>
        <taxon>Puniceicoccales</taxon>
        <taxon>Coraliomargaritaceae</taxon>
        <taxon>Thalassobacterium</taxon>
    </lineage>
</organism>
<evidence type="ECO:0000259" key="14">
    <source>
        <dbReference type="Pfam" id="PF00593"/>
    </source>
</evidence>
<evidence type="ECO:0000256" key="7">
    <source>
        <dbReference type="ARBA" id="ARBA00023065"/>
    </source>
</evidence>
<dbReference type="InterPro" id="IPR036942">
    <property type="entry name" value="Beta-barrel_TonB_sf"/>
</dbReference>
<dbReference type="PANTHER" id="PTHR32552">
    <property type="entry name" value="FERRICHROME IRON RECEPTOR-RELATED"/>
    <property type="match status" value="1"/>
</dbReference>
<evidence type="ECO:0000313" key="17">
    <source>
        <dbReference type="Proteomes" id="UP001243717"/>
    </source>
</evidence>
<keyword evidence="10 11" id="KW-0998">Cell outer membrane</keyword>
<feature type="signal peptide" evidence="13">
    <location>
        <begin position="1"/>
        <end position="19"/>
    </location>
</feature>
<feature type="domain" description="TonB-dependent receptor-like beta-barrel" evidence="14">
    <location>
        <begin position="211"/>
        <end position="682"/>
    </location>
</feature>
<dbReference type="Gene3D" id="2.40.170.20">
    <property type="entry name" value="TonB-dependent receptor, beta-barrel domain"/>
    <property type="match status" value="1"/>
</dbReference>
<accession>A0ABU1AK34</accession>
<dbReference type="InterPro" id="IPR000531">
    <property type="entry name" value="Beta-barrel_TonB"/>
</dbReference>
<evidence type="ECO:0000256" key="13">
    <source>
        <dbReference type="SAM" id="SignalP"/>
    </source>
</evidence>
<keyword evidence="7" id="KW-0406">Ion transport</keyword>
<feature type="domain" description="TonB-dependent receptor plug" evidence="15">
    <location>
        <begin position="41"/>
        <end position="149"/>
    </location>
</feature>
<keyword evidence="5 11" id="KW-0812">Transmembrane</keyword>
<evidence type="ECO:0000256" key="3">
    <source>
        <dbReference type="ARBA" id="ARBA00022452"/>
    </source>
</evidence>
<sequence length="727" mass="81390">MKHTIRAIALLSIASIAFAQETEVQMLPTTVVTGELWESDIQKTTASVTVFDQAALENSGTQHFEDVIHSIPNLTWTGGTSRPRYIQIRGIGENSQFEGETPDSAVRFLIDDIDLTGVGTVGNLFDVQQVEVLRGPQAGAFGANAAGGVIKIVSNEPTPYWTGQTEVTVGNDDLRSAGFAVGGPLLESDPEKLTFRLSANKLVQNGFRDNHYFDRDDSNERDELSTRLNLRWIATTDWQFDTTLFYADANNGYDEWSLNNTEFDTYSDQIGRDEQESMAGSIRTTWTGLETVDVTNILSGTQTDSVYSYDNDWGAGYVAWPFASGYLGFLQIDREREVYSNDLRFDSSAQEDALGFIDRWTLGLYYQKLEEDSVADYDDDFGTMDATSSYENESFALYAQAAHDLSEQTRIILGLRIEQYDVETSSTGADTDYYDGRLSNGNSSEDGTLWGGKLTIEHDINDKHMLFASAARGYKAGGANVSTFSFDFDPKTYEDETLYNFELGLRSNWADGAISTQITGFYLHRKNAQLRDSVGAGGFFRYLTVNGNDAAHLGLEAEVSWYISENWSISAGLGLLETERDSYTALDSDESIDEDLDADDIDDPVAVEIDSRTLANAPSYNYHLRVNYQPQSGLFAHAEVTGSDSYYESNSHNEKRSEFATVNAAIGYRYDNWTFTLWAKNLFDEGYEKRVFAFDNFHPDDNYNEVERRYENPANPRTFGVTANYSW</sequence>
<keyword evidence="2 11" id="KW-0813">Transport</keyword>
<evidence type="ECO:0000256" key="9">
    <source>
        <dbReference type="ARBA" id="ARBA00023136"/>
    </source>
</evidence>
<keyword evidence="8 12" id="KW-0798">TonB box</keyword>
<proteinExistence type="inferred from homology"/>
<dbReference type="PANTHER" id="PTHR32552:SF81">
    <property type="entry name" value="TONB-DEPENDENT OUTER MEMBRANE RECEPTOR"/>
    <property type="match status" value="1"/>
</dbReference>
<dbReference type="EMBL" id="JARXIC010000017">
    <property type="protein sequence ID" value="MDQ8195067.1"/>
    <property type="molecule type" value="Genomic_DNA"/>
</dbReference>
<keyword evidence="17" id="KW-1185">Reference proteome</keyword>
<dbReference type="RefSeq" id="WP_308985526.1">
    <property type="nucleotide sequence ID" value="NZ_JARXIC010000017.1"/>
</dbReference>
<keyword evidence="4" id="KW-0410">Iron transport</keyword>
<keyword evidence="16" id="KW-0675">Receptor</keyword>
<protein>
    <submittedName>
        <fullName evidence="16">TonB-dependent receptor</fullName>
    </submittedName>
</protein>
<evidence type="ECO:0000313" key="16">
    <source>
        <dbReference type="EMBL" id="MDQ8195067.1"/>
    </source>
</evidence>
<evidence type="ECO:0000256" key="4">
    <source>
        <dbReference type="ARBA" id="ARBA00022496"/>
    </source>
</evidence>
<dbReference type="InterPro" id="IPR039426">
    <property type="entry name" value="TonB-dep_rcpt-like"/>
</dbReference>
<reference evidence="16 17" key="1">
    <citation type="submission" date="2023-04" db="EMBL/GenBank/DDBJ databases">
        <title>A novel bacteria isolated from coastal sediment.</title>
        <authorList>
            <person name="Liu X.-J."/>
            <person name="Du Z.-J."/>
        </authorList>
    </citation>
    <scope>NUCLEOTIDE SEQUENCE [LARGE SCALE GENOMIC DNA]</scope>
    <source>
        <strain evidence="16 17">SDUM461004</strain>
    </source>
</reference>
<evidence type="ECO:0000256" key="10">
    <source>
        <dbReference type="ARBA" id="ARBA00023237"/>
    </source>
</evidence>
<comment type="caution">
    <text evidence="16">The sequence shown here is derived from an EMBL/GenBank/DDBJ whole genome shotgun (WGS) entry which is preliminary data.</text>
</comment>
<name>A0ABU1AK34_9BACT</name>
<dbReference type="Proteomes" id="UP001243717">
    <property type="component" value="Unassembled WGS sequence"/>
</dbReference>
<evidence type="ECO:0000256" key="6">
    <source>
        <dbReference type="ARBA" id="ARBA00023004"/>
    </source>
</evidence>
<feature type="chain" id="PRO_5046038931" evidence="13">
    <location>
        <begin position="20"/>
        <end position="727"/>
    </location>
</feature>
<dbReference type="Pfam" id="PF07715">
    <property type="entry name" value="Plug"/>
    <property type="match status" value="1"/>
</dbReference>
<evidence type="ECO:0000256" key="1">
    <source>
        <dbReference type="ARBA" id="ARBA00004571"/>
    </source>
</evidence>
<evidence type="ECO:0000256" key="5">
    <source>
        <dbReference type="ARBA" id="ARBA00022692"/>
    </source>
</evidence>
<keyword evidence="13" id="KW-0732">Signal</keyword>
<evidence type="ECO:0000256" key="12">
    <source>
        <dbReference type="RuleBase" id="RU003357"/>
    </source>
</evidence>
<comment type="similarity">
    <text evidence="11 12">Belongs to the TonB-dependent receptor family.</text>
</comment>
<dbReference type="SUPFAM" id="SSF56935">
    <property type="entry name" value="Porins"/>
    <property type="match status" value="1"/>
</dbReference>
<dbReference type="InterPro" id="IPR012910">
    <property type="entry name" value="Plug_dom"/>
</dbReference>
<evidence type="ECO:0000256" key="11">
    <source>
        <dbReference type="PROSITE-ProRule" id="PRU01360"/>
    </source>
</evidence>
<evidence type="ECO:0000259" key="15">
    <source>
        <dbReference type="Pfam" id="PF07715"/>
    </source>
</evidence>
<dbReference type="PROSITE" id="PS52016">
    <property type="entry name" value="TONB_DEPENDENT_REC_3"/>
    <property type="match status" value="1"/>
</dbReference>
<evidence type="ECO:0000256" key="8">
    <source>
        <dbReference type="ARBA" id="ARBA00023077"/>
    </source>
</evidence>
<dbReference type="Pfam" id="PF00593">
    <property type="entry name" value="TonB_dep_Rec_b-barrel"/>
    <property type="match status" value="1"/>
</dbReference>
<evidence type="ECO:0000256" key="2">
    <source>
        <dbReference type="ARBA" id="ARBA00022448"/>
    </source>
</evidence>